<dbReference type="AlphaFoldDB" id="A0A1B7XML1"/>
<accession>A0A1B7XML1</accession>
<dbReference type="OrthoDB" id="7059003at2"/>
<name>A0A1B7XML1_9BACT</name>
<comment type="caution">
    <text evidence="1">The sequence shown here is derived from an EMBL/GenBank/DDBJ whole genome shotgun (WGS) entry which is preliminary data.</text>
</comment>
<dbReference type="PATRIC" id="fig|1560234.3.peg.1142"/>
<proteinExistence type="predicted"/>
<keyword evidence="2" id="KW-1185">Reference proteome</keyword>
<evidence type="ECO:0000313" key="2">
    <source>
        <dbReference type="Proteomes" id="UP000091979"/>
    </source>
</evidence>
<organism evidence="1 2">
    <name type="scientific">Halodesulfovibrio spirochaetisodalis</name>
    <dbReference type="NCBI Taxonomy" id="1560234"/>
    <lineage>
        <taxon>Bacteria</taxon>
        <taxon>Pseudomonadati</taxon>
        <taxon>Thermodesulfobacteriota</taxon>
        <taxon>Desulfovibrionia</taxon>
        <taxon>Desulfovibrionales</taxon>
        <taxon>Desulfovibrionaceae</taxon>
        <taxon>Halodesulfovibrio</taxon>
    </lineage>
</organism>
<gene>
    <name evidence="1" type="ORF">SP90_01355</name>
</gene>
<evidence type="ECO:0000313" key="1">
    <source>
        <dbReference type="EMBL" id="OBQ56760.1"/>
    </source>
</evidence>
<reference evidence="1 2" key="1">
    <citation type="submission" date="2015-01" db="EMBL/GenBank/DDBJ databases">
        <title>Desulfovibrio sp. JC271 draft genome sequence.</title>
        <authorList>
            <person name="Shivani Y."/>
            <person name="Subhash Y."/>
            <person name="Sasikala C."/>
            <person name="Ramana C.V."/>
        </authorList>
    </citation>
    <scope>NUCLEOTIDE SEQUENCE [LARGE SCALE GENOMIC DNA]</scope>
    <source>
        <strain evidence="1 2">JC271</strain>
    </source>
</reference>
<dbReference type="EMBL" id="JXMS01000002">
    <property type="protein sequence ID" value="OBQ56760.1"/>
    <property type="molecule type" value="Genomic_DNA"/>
</dbReference>
<dbReference type="RefSeq" id="WP_066851791.1">
    <property type="nucleotide sequence ID" value="NZ_JXMS01000002.1"/>
</dbReference>
<sequence>MAPPKKRVRPLQQGALDGFCGIYSLFNAARIVEPNLTENACHALFATCLTALEERKDVPAINITGLTLRDLLFLNRQVFKPAFGIRHVRPFVKAKPRSLGHMWRTFSEVLAEPKTAIVLSFSSEDWAHWTVVQDIDEKALWLADSDGMRTILRKEVSIVKVSARRPLCIQWRDVFVVRRSS</sequence>
<dbReference type="STRING" id="1560234.SP90_01355"/>
<evidence type="ECO:0008006" key="3">
    <source>
        <dbReference type="Google" id="ProtNLM"/>
    </source>
</evidence>
<dbReference type="Proteomes" id="UP000091979">
    <property type="component" value="Unassembled WGS sequence"/>
</dbReference>
<protein>
    <recommendedName>
        <fullName evidence="3">Peptidase C39 domain-containing protein</fullName>
    </recommendedName>
</protein>